<protein>
    <submittedName>
        <fullName evidence="2">Uncharacterized protein</fullName>
    </submittedName>
</protein>
<evidence type="ECO:0000313" key="3">
    <source>
        <dbReference type="Proteomes" id="UP000186351"/>
    </source>
</evidence>
<proteinExistence type="predicted"/>
<keyword evidence="1" id="KW-1133">Transmembrane helix</keyword>
<accession>A0A1B1S976</accession>
<evidence type="ECO:0000256" key="1">
    <source>
        <dbReference type="SAM" id="Phobius"/>
    </source>
</evidence>
<accession>A0A1Z2XJE7</accession>
<keyword evidence="1" id="KW-0812">Transmembrane</keyword>
<evidence type="ECO:0000313" key="2">
    <source>
        <dbReference type="EMBL" id="ANU63353.1"/>
    </source>
</evidence>
<keyword evidence="1" id="KW-0472">Membrane</keyword>
<name>A0A1B1S976_9BACT</name>
<reference evidence="3" key="1">
    <citation type="submission" date="2016-04" db="EMBL/GenBank/DDBJ databases">
        <title>Complete Genome Sequences of Twelve Strains of a Stable Defined Moderately Diverse Mouse Microbiota 2 (sDMDMm2).</title>
        <authorList>
            <person name="Uchimura Y."/>
            <person name="Wyss M."/>
            <person name="Brugiroux S."/>
            <person name="Limenitakis J.P."/>
            <person name="Stecher B."/>
            <person name="McCoy K.D."/>
            <person name="Macpherson A.J."/>
        </authorList>
    </citation>
    <scope>NUCLEOTIDE SEQUENCE [LARGE SCALE GENOMIC DNA]</scope>
    <source>
        <strain evidence="3">YL27</strain>
    </source>
</reference>
<dbReference type="GeneID" id="65536441"/>
<dbReference type="RefSeq" id="WP_068960691.1">
    <property type="nucleotide sequence ID" value="NZ_CP015402.2"/>
</dbReference>
<dbReference type="Proteomes" id="UP000186351">
    <property type="component" value="Chromosome"/>
</dbReference>
<keyword evidence="3" id="KW-1185">Reference proteome</keyword>
<feature type="transmembrane region" description="Helical" evidence="1">
    <location>
        <begin position="12"/>
        <end position="36"/>
    </location>
</feature>
<gene>
    <name evidence="2" type="ORF">A4V02_06195</name>
</gene>
<dbReference type="AlphaFoldDB" id="A0A1B1S976"/>
<dbReference type="EMBL" id="CP015402">
    <property type="protein sequence ID" value="ANU63353.1"/>
    <property type="molecule type" value="Genomic_DNA"/>
</dbReference>
<dbReference type="STRING" id="1796646.A4V02_06195"/>
<organism evidence="2 3">
    <name type="scientific">Muribaculum intestinale</name>
    <dbReference type="NCBI Taxonomy" id="1796646"/>
    <lineage>
        <taxon>Bacteria</taxon>
        <taxon>Pseudomonadati</taxon>
        <taxon>Bacteroidota</taxon>
        <taxon>Bacteroidia</taxon>
        <taxon>Bacteroidales</taxon>
        <taxon>Muribaculaceae</taxon>
        <taxon>Muribaculum</taxon>
    </lineage>
</organism>
<dbReference type="OrthoDB" id="1097537at2"/>
<dbReference type="KEGG" id="pary:A4V02_06195"/>
<sequence length="240" mass="27295">MFTELLELFEPLFPILATSILFIGGVALAIYGLVLVCKGLKLLFKKTISNMSLCADCIKNWIDSGFERLENTIKSAIKSANRSQTEDILKLVQPMVEKMVEENIKEQFSPCDVPMAIIDKISELQGLWEDDSHTILATIYRDGGTYIMSLDGIEDHYLVGKYLLSEESENNRFYANGCFGFTFHFDEDNNAIFIPRLGVWLKRETHNGIFDNGAFTSVEKLSLDDDTRERIKVILSDRNE</sequence>